<dbReference type="EMBL" id="UOEO01000224">
    <property type="protein sequence ID" value="VAW23103.1"/>
    <property type="molecule type" value="Genomic_DNA"/>
</dbReference>
<dbReference type="AlphaFoldDB" id="A0A3B0U3Z6"/>
<sequence>MKKSVFSYVIALCLIIASTTHTFAFHFPAEHAGALSFASSSSSQQSASVIKPAGCSNVAATKSLFVVQKMWVIGNIASVEDHQRCHAAISSAVEHAGISPASEFVRPQGKAPSLILFKYDPGFKNWRFKPPLRPPQIG</sequence>
<accession>A0A3B0U3Z6</accession>
<organism evidence="1">
    <name type="scientific">hydrothermal vent metagenome</name>
    <dbReference type="NCBI Taxonomy" id="652676"/>
    <lineage>
        <taxon>unclassified sequences</taxon>
        <taxon>metagenomes</taxon>
        <taxon>ecological metagenomes</taxon>
    </lineage>
</organism>
<evidence type="ECO:0000313" key="1">
    <source>
        <dbReference type="EMBL" id="VAW23103.1"/>
    </source>
</evidence>
<proteinExistence type="predicted"/>
<name>A0A3B0U3Z6_9ZZZZ</name>
<reference evidence="1" key="1">
    <citation type="submission" date="2018-06" db="EMBL/GenBank/DDBJ databases">
        <authorList>
            <person name="Zhirakovskaya E."/>
        </authorList>
    </citation>
    <scope>NUCLEOTIDE SEQUENCE</scope>
</reference>
<protein>
    <submittedName>
        <fullName evidence="1">Uncharacterized protein</fullName>
    </submittedName>
</protein>
<gene>
    <name evidence="1" type="ORF">MNBD_ALPHA12-1363</name>
</gene>